<dbReference type="Proteomes" id="UP000191112">
    <property type="component" value="Unassembled WGS sequence"/>
</dbReference>
<dbReference type="STRING" id="619805.SAMN05660477_02358"/>
<feature type="signal peptide" evidence="1">
    <location>
        <begin position="1"/>
        <end position="21"/>
    </location>
</feature>
<protein>
    <submittedName>
        <fullName evidence="2">Uncharacterized protein</fullName>
    </submittedName>
</protein>
<organism evidence="2 3">
    <name type="scientific">Soonwooa buanensis</name>
    <dbReference type="NCBI Taxonomy" id="619805"/>
    <lineage>
        <taxon>Bacteria</taxon>
        <taxon>Pseudomonadati</taxon>
        <taxon>Bacteroidota</taxon>
        <taxon>Flavobacteriia</taxon>
        <taxon>Flavobacteriales</taxon>
        <taxon>Weeksellaceae</taxon>
        <taxon>Chryseobacterium group</taxon>
        <taxon>Soonwooa</taxon>
    </lineage>
</organism>
<keyword evidence="1" id="KW-0732">Signal</keyword>
<evidence type="ECO:0000313" key="2">
    <source>
        <dbReference type="EMBL" id="SKC00349.1"/>
    </source>
</evidence>
<feature type="chain" id="PRO_5012301403" evidence="1">
    <location>
        <begin position="22"/>
        <end position="215"/>
    </location>
</feature>
<gene>
    <name evidence="2" type="ORF">SAMN05660477_02358</name>
</gene>
<evidence type="ECO:0000256" key="1">
    <source>
        <dbReference type="SAM" id="SignalP"/>
    </source>
</evidence>
<proteinExistence type="predicted"/>
<dbReference type="AlphaFoldDB" id="A0A1T5FW00"/>
<dbReference type="RefSeq" id="WP_079667562.1">
    <property type="nucleotide sequence ID" value="NZ_FUYZ01000008.1"/>
</dbReference>
<name>A0A1T5FW00_9FLAO</name>
<evidence type="ECO:0000313" key="3">
    <source>
        <dbReference type="Proteomes" id="UP000191112"/>
    </source>
</evidence>
<reference evidence="2 3" key="1">
    <citation type="submission" date="2017-02" db="EMBL/GenBank/DDBJ databases">
        <authorList>
            <person name="Peterson S.W."/>
        </authorList>
    </citation>
    <scope>NUCLEOTIDE SEQUENCE [LARGE SCALE GENOMIC DNA]</scope>
    <source>
        <strain evidence="2 3">DSM 22323</strain>
    </source>
</reference>
<keyword evidence="3" id="KW-1185">Reference proteome</keyword>
<accession>A0A1T5FW00</accession>
<dbReference type="OrthoDB" id="1150971at2"/>
<dbReference type="EMBL" id="FUYZ01000008">
    <property type="protein sequence ID" value="SKC00349.1"/>
    <property type="molecule type" value="Genomic_DNA"/>
</dbReference>
<sequence>MKNLILIAAFIFIGVKSFAQSAYDKIMTDKISKVETTMNPDDFTALANDFDRIGTKESKQWLPYYYAAFSTIQKGRLLMRANKLSELDAVAAEADKYIAKADELSPNNSEIYVLKKMSASLKMMVDPMSRFMTYGQEAQQHLAKAKELDANNPRITVLEAEDTYFTPEQFGGSKTKGIELFKQAISQFGTYKIKTPLDPNWGKMEAEYFLSQSAK</sequence>